<dbReference type="PANTHER" id="PTHR34361">
    <property type="entry name" value="OS08G0157800 PROTEIN"/>
    <property type="match status" value="1"/>
</dbReference>
<keyword evidence="3" id="KW-1185">Reference proteome</keyword>
<evidence type="ECO:0000256" key="1">
    <source>
        <dbReference type="SAM" id="MobiDB-lite"/>
    </source>
</evidence>
<evidence type="ECO:0000313" key="3">
    <source>
        <dbReference type="Proteomes" id="UP001415857"/>
    </source>
</evidence>
<feature type="region of interest" description="Disordered" evidence="1">
    <location>
        <begin position="611"/>
        <end position="633"/>
    </location>
</feature>
<accession>A0AAP0X7F8</accession>
<feature type="compositionally biased region" description="Polar residues" evidence="1">
    <location>
        <begin position="1011"/>
        <end position="1020"/>
    </location>
</feature>
<proteinExistence type="predicted"/>
<dbReference type="PANTHER" id="PTHR34361:SF2">
    <property type="entry name" value="OS08G0157800 PROTEIN"/>
    <property type="match status" value="1"/>
</dbReference>
<dbReference type="AlphaFoldDB" id="A0AAP0X7F8"/>
<feature type="compositionally biased region" description="Gly residues" evidence="1">
    <location>
        <begin position="1"/>
        <end position="13"/>
    </location>
</feature>
<evidence type="ECO:0000313" key="2">
    <source>
        <dbReference type="EMBL" id="KAK9292627.1"/>
    </source>
</evidence>
<gene>
    <name evidence="2" type="ORF">L1049_020602</name>
</gene>
<feature type="region of interest" description="Disordered" evidence="1">
    <location>
        <begin position="974"/>
        <end position="1024"/>
    </location>
</feature>
<name>A0AAP0X7F8_LIQFO</name>
<feature type="compositionally biased region" description="Polar residues" evidence="1">
    <location>
        <begin position="351"/>
        <end position="370"/>
    </location>
</feature>
<sequence>MMGFGSFGNGGGSSSSSNLSALAPPFTVDRSVPKPNSNPVVQFNEPPYAAPFNSSLHNSHSPTSVPNYFTNPNPEVDLMPSPNVHRYLASPSINSPNAHMPPLNPVATNAYSFAQYSDSVTTSLGEAKPYYPSYVSPAIHSNNPLVGRNEPGYDLLSTSCVESLNVSSRDDYTQSLSGLEYSSPWGGFWNGLADLESGRRTEFDGSFCSKETNVASSSICKDYIKQGAGASKGLSTCAEASAVPHSVNVPGREKNCIGFVSTKQTDDKSFLSQNFKFIPDEFSRTSILGSSSIFPETHPQTPFLESIKNSWNSQKPYSASYGKCFRQHDLCLNESVTKSSPSLIIRPPTVGASSSASNTVPFTSKNSTGSDAAGKSEVFSRNNPSNVKDPLLSPGFEGKEIRLDTSRLSIHLETNEHNVADISSTKKEIYSHKNFTKEGFDNLFKSRSEPEVPHISNTDGLSLALDVAEAINSVENSSRSLDQYNPAVDSPCWKGATAARFSPFEVSKAVTPQLLMKELEACNGSSLQGPQIFPLNTDDAVRVFSQKLSENIEYQENVCVENGLPPPAKRPSVASYSFNEHGSDDAVKAGSCSTKPSCGYGFQFFNDVHEPRREDALPNNSKSDADYKPSNITQRSLEELKFTSERKHPSGTCVADTGINLNDVSGDGLSHMPFHAMKHVLFPPSSGEDAPGNFARPHGGESIRKLDVQMLVKTMHNLSELLQFHCSNDVCALKEQDHETLKDVIKNLNACILTNAEQMTPTQESLFPQQGTSRFSGELTNLLKGASVDRPQAKKVAAADVLGQFDHQLVQKEKMHHILSSTKDEKFQNFVSTRDDADIVKNENVTQAIKKVLVENFHGEEETQPQVLMYKNLWLEAEAAICTINYRARFDRMKIEMEKCKSHEAKDVSENSMDIEELSKSKVCPPDVNTIDTLASEADDGIQDSHIIGTTRHADDVIARFHILKCRVENSKSMNTMDAEKPSSSKFSPALNKDDKLAPQAKDSPIPDISVQDSPISSKTSHVDDVNDSVMARFHILKCRVDNSRSMDMDEQQLPEVVDLGFIGKKNCSPIISDVSWDGSLDMTMEDDLQHHTPNCTEDKLTVKESRLSVRDDTVIQSCATDRLGNQLPAGYFDNSSSDWEHVLKDELGWSN</sequence>
<comment type="caution">
    <text evidence="2">The sequence shown here is derived from an EMBL/GenBank/DDBJ whole genome shotgun (WGS) entry which is preliminary data.</text>
</comment>
<dbReference type="Proteomes" id="UP001415857">
    <property type="component" value="Unassembled WGS sequence"/>
</dbReference>
<protein>
    <submittedName>
        <fullName evidence="2">Uncharacterized protein</fullName>
    </submittedName>
</protein>
<feature type="region of interest" description="Disordered" evidence="1">
    <location>
        <begin position="1"/>
        <end position="46"/>
    </location>
</feature>
<organism evidence="2 3">
    <name type="scientific">Liquidambar formosana</name>
    <name type="common">Formosan gum</name>
    <dbReference type="NCBI Taxonomy" id="63359"/>
    <lineage>
        <taxon>Eukaryota</taxon>
        <taxon>Viridiplantae</taxon>
        <taxon>Streptophyta</taxon>
        <taxon>Embryophyta</taxon>
        <taxon>Tracheophyta</taxon>
        <taxon>Spermatophyta</taxon>
        <taxon>Magnoliopsida</taxon>
        <taxon>eudicotyledons</taxon>
        <taxon>Gunneridae</taxon>
        <taxon>Pentapetalae</taxon>
        <taxon>Saxifragales</taxon>
        <taxon>Altingiaceae</taxon>
        <taxon>Liquidambar</taxon>
    </lineage>
</organism>
<dbReference type="EMBL" id="JBBPBK010000001">
    <property type="protein sequence ID" value="KAK9292627.1"/>
    <property type="molecule type" value="Genomic_DNA"/>
</dbReference>
<feature type="region of interest" description="Disordered" evidence="1">
    <location>
        <begin position="347"/>
        <end position="393"/>
    </location>
</feature>
<reference evidence="2 3" key="1">
    <citation type="journal article" date="2024" name="Plant J.">
        <title>Genome sequences and population genomics reveal climatic adaptation and genomic divergence between two closely related sweetgum species.</title>
        <authorList>
            <person name="Xu W.Q."/>
            <person name="Ren C.Q."/>
            <person name="Zhang X.Y."/>
            <person name="Comes H.P."/>
            <person name="Liu X.H."/>
            <person name="Li Y.G."/>
            <person name="Kettle C.J."/>
            <person name="Jalonen R."/>
            <person name="Gaisberger H."/>
            <person name="Ma Y.Z."/>
            <person name="Qiu Y.X."/>
        </authorList>
    </citation>
    <scope>NUCLEOTIDE SEQUENCE [LARGE SCALE GENOMIC DNA]</scope>
    <source>
        <strain evidence="2">Hangzhou</strain>
    </source>
</reference>